<reference evidence="2 3" key="1">
    <citation type="submission" date="2019-12" db="EMBL/GenBank/DDBJ databases">
        <title>Streptomyces sp. strain T44 isolated from rhizosphere soil of Broussonetia papyrifera.</title>
        <authorList>
            <person name="Mo P."/>
        </authorList>
    </citation>
    <scope>NUCLEOTIDE SEQUENCE [LARGE SCALE GENOMIC DNA]</scope>
    <source>
        <strain evidence="2 3">T44</strain>
    </source>
</reference>
<keyword evidence="3" id="KW-1185">Reference proteome</keyword>
<evidence type="ECO:0000313" key="2">
    <source>
        <dbReference type="EMBL" id="QHA07627.1"/>
    </source>
</evidence>
<dbReference type="PANTHER" id="PTHR43422">
    <property type="entry name" value="THIAMINE THIAZOLE SYNTHASE"/>
    <property type="match status" value="1"/>
</dbReference>
<dbReference type="Proteomes" id="UP000436138">
    <property type="component" value="Chromosome"/>
</dbReference>
<dbReference type="Gene3D" id="3.50.50.60">
    <property type="entry name" value="FAD/NAD(P)-binding domain"/>
    <property type="match status" value="1"/>
</dbReference>
<gene>
    <name evidence="2" type="ORF">GQF42_33820</name>
</gene>
<evidence type="ECO:0000313" key="3">
    <source>
        <dbReference type="Proteomes" id="UP000436138"/>
    </source>
</evidence>
<dbReference type="KEGG" id="sbro:GQF42_33820"/>
<dbReference type="InterPro" id="IPR036188">
    <property type="entry name" value="FAD/NAD-bd_sf"/>
</dbReference>
<dbReference type="AlphaFoldDB" id="A0A6I6NI10"/>
<feature type="domain" description="FAD-binding" evidence="1">
    <location>
        <begin position="14"/>
        <end position="347"/>
    </location>
</feature>
<evidence type="ECO:0000259" key="1">
    <source>
        <dbReference type="Pfam" id="PF01494"/>
    </source>
</evidence>
<dbReference type="PANTHER" id="PTHR43422:SF3">
    <property type="entry name" value="THIAMINE THIAZOLE SYNTHASE"/>
    <property type="match status" value="1"/>
</dbReference>
<dbReference type="EMBL" id="CP047020">
    <property type="protein sequence ID" value="QHA07627.1"/>
    <property type="molecule type" value="Genomic_DNA"/>
</dbReference>
<dbReference type="SUPFAM" id="SSF51905">
    <property type="entry name" value="FAD/NAD(P)-binding domain"/>
    <property type="match status" value="1"/>
</dbReference>
<organism evidence="2 3">
    <name type="scientific">Streptomyces broussonetiae</name>
    <dbReference type="NCBI Taxonomy" id="2686304"/>
    <lineage>
        <taxon>Bacteria</taxon>
        <taxon>Bacillati</taxon>
        <taxon>Actinomycetota</taxon>
        <taxon>Actinomycetes</taxon>
        <taxon>Kitasatosporales</taxon>
        <taxon>Streptomycetaceae</taxon>
        <taxon>Streptomyces</taxon>
    </lineage>
</organism>
<dbReference type="InterPro" id="IPR002938">
    <property type="entry name" value="FAD-bd"/>
</dbReference>
<dbReference type="Pfam" id="PF01494">
    <property type="entry name" value="FAD_binding_3"/>
    <property type="match status" value="1"/>
</dbReference>
<sequence length="438" mass="46963">MRRASRLMQNENAVVLGAGFAGLLTAGVLTKFYRRVTVVDQDPAPSQYRRGVPQGRHAHNLLPAGARVVDEIFPGLVDEMSADGAVLADVLSDYRFHLGGKELPRVPVGAHAVHATRPFYERHLRRRLVAQGGLRMVFGADVVGLIGDDRRITGVRILPQEPSSSEEMLNADLVVDAMGRGSRTPVWLEQLGYERPAEQRVNVDVAYASRLVRLPPEPDRALLIGGDVKADGRGLLLLAVEEGQHVLTVTGVGPAARPPTDEAGFAEFVAAAAPDDVVSALRTAEALSDVVAYRYPACRWRRYDQLAGFPDGLVVVGDALCSLSPVNAQGLTVAALEARALADTLSAGRRDVAANFFTRATRILTAPWGMAGEPAQPAHLTQKLQGAMMSRLMAAAATDGTVAAQLIRVLALLDPPSRLMRPAVLGRALFRRHESGEG</sequence>
<proteinExistence type="predicted"/>
<protein>
    <recommendedName>
        <fullName evidence="1">FAD-binding domain-containing protein</fullName>
    </recommendedName>
</protein>
<accession>A0A6I6NI10</accession>
<dbReference type="GO" id="GO:0071949">
    <property type="term" value="F:FAD binding"/>
    <property type="evidence" value="ECO:0007669"/>
    <property type="project" value="InterPro"/>
</dbReference>
<name>A0A6I6NI10_9ACTN</name>